<proteinExistence type="predicted"/>
<keyword evidence="3" id="KW-1185">Reference proteome</keyword>
<feature type="compositionally biased region" description="Pro residues" evidence="1">
    <location>
        <begin position="47"/>
        <end position="66"/>
    </location>
</feature>
<comment type="caution">
    <text evidence="2">The sequence shown here is derived from an EMBL/GenBank/DDBJ whole genome shotgun (WGS) entry which is preliminary data.</text>
</comment>
<feature type="region of interest" description="Disordered" evidence="1">
    <location>
        <begin position="1"/>
        <end position="113"/>
    </location>
</feature>
<evidence type="ECO:0000313" key="2">
    <source>
        <dbReference type="EMBL" id="KAB2569185.1"/>
    </source>
</evidence>
<reference evidence="2 3" key="1">
    <citation type="journal article" date="2019" name="Sci. Rep.">
        <title>A multi-omics analysis of the grapevine pathogen Lasiodiplodia theobromae reveals that temperature affects the expression of virulence- and pathogenicity-related genes.</title>
        <authorList>
            <person name="Felix C."/>
            <person name="Meneses R."/>
            <person name="Goncalves M.F.M."/>
            <person name="Tilleman L."/>
            <person name="Duarte A.S."/>
            <person name="Jorrin-Novo J.V."/>
            <person name="Van de Peer Y."/>
            <person name="Deforce D."/>
            <person name="Van Nieuwerburgh F."/>
            <person name="Esteves A.C."/>
            <person name="Alves A."/>
        </authorList>
    </citation>
    <scope>NUCLEOTIDE SEQUENCE [LARGE SCALE GENOMIC DNA]</scope>
    <source>
        <strain evidence="2 3">LA-SOL3</strain>
    </source>
</reference>
<gene>
    <name evidence="2" type="ORF">DBV05_g12148</name>
</gene>
<dbReference type="AlphaFoldDB" id="A0A5N5CV15"/>
<feature type="compositionally biased region" description="Polar residues" evidence="1">
    <location>
        <begin position="70"/>
        <end position="81"/>
    </location>
</feature>
<feature type="compositionally biased region" description="Basic residues" evidence="1">
    <location>
        <begin position="1"/>
        <end position="10"/>
    </location>
</feature>
<organism evidence="2 3">
    <name type="scientific">Lasiodiplodia theobromae</name>
    <dbReference type="NCBI Taxonomy" id="45133"/>
    <lineage>
        <taxon>Eukaryota</taxon>
        <taxon>Fungi</taxon>
        <taxon>Dikarya</taxon>
        <taxon>Ascomycota</taxon>
        <taxon>Pezizomycotina</taxon>
        <taxon>Dothideomycetes</taxon>
        <taxon>Dothideomycetes incertae sedis</taxon>
        <taxon>Botryosphaeriales</taxon>
        <taxon>Botryosphaeriaceae</taxon>
        <taxon>Lasiodiplodia</taxon>
    </lineage>
</organism>
<dbReference type="Proteomes" id="UP000325902">
    <property type="component" value="Unassembled WGS sequence"/>
</dbReference>
<sequence>MPPKPTKKRAQQASKASATPKRPRKAPRGHMTATQLVREVLLNDSSLPPPPPPPPTSSQLDMPPPAGFGSQDTTQDVTQPPNLEAPGAHGGVLLDQNLLPNTQQNVAAGPHPL</sequence>
<evidence type="ECO:0000313" key="3">
    <source>
        <dbReference type="Proteomes" id="UP000325902"/>
    </source>
</evidence>
<protein>
    <submittedName>
        <fullName evidence="2">Uncharacterized protein</fullName>
    </submittedName>
</protein>
<dbReference type="EMBL" id="VCHE01000218">
    <property type="protein sequence ID" value="KAB2569185.1"/>
    <property type="molecule type" value="Genomic_DNA"/>
</dbReference>
<name>A0A5N5CV15_9PEZI</name>
<accession>A0A5N5CV15</accession>
<evidence type="ECO:0000256" key="1">
    <source>
        <dbReference type="SAM" id="MobiDB-lite"/>
    </source>
</evidence>